<keyword evidence="10 17" id="KW-0249">Electron transport</keyword>
<organism evidence="19">
    <name type="scientific">Amblyomma triguttatum</name>
    <name type="common">ornate kangaroo tick</name>
    <dbReference type="NCBI Taxonomy" id="65637"/>
    <lineage>
        <taxon>Eukaryota</taxon>
        <taxon>Metazoa</taxon>
        <taxon>Ecdysozoa</taxon>
        <taxon>Arthropoda</taxon>
        <taxon>Chelicerata</taxon>
        <taxon>Arachnida</taxon>
        <taxon>Acari</taxon>
        <taxon>Parasitiformes</taxon>
        <taxon>Ixodida</taxon>
        <taxon>Ixodoidea</taxon>
        <taxon>Ixodidae</taxon>
        <taxon>Amblyomminae</taxon>
        <taxon>Amblyomma</taxon>
    </lineage>
</organism>
<dbReference type="GO" id="GO:0015990">
    <property type="term" value="P:electron transport coupled proton transport"/>
    <property type="evidence" value="ECO:0007669"/>
    <property type="project" value="TreeGrafter"/>
</dbReference>
<comment type="function">
    <text evidence="17">Core subunit of the mitochondrial membrane respiratory chain NADH dehydrogenase (Complex I) which catalyzes electron transfer from NADH through the respiratory chain, using ubiquinone as an electron acceptor. Essential for the catalytic activity and assembly of complex I.</text>
</comment>
<evidence type="ECO:0000256" key="7">
    <source>
        <dbReference type="ARBA" id="ARBA00022660"/>
    </source>
</evidence>
<dbReference type="AlphaFoldDB" id="Q6I7M3"/>
<comment type="subcellular location">
    <subcellularLocation>
        <location evidence="2 17">Mitochondrion membrane</location>
        <topology evidence="2 17">Multi-pass membrane protein</topology>
    </subcellularLocation>
</comment>
<dbReference type="RefSeq" id="YP_044787.1">
    <property type="nucleotide sequence ID" value="NC_005963.1"/>
</dbReference>
<feature type="transmembrane region" description="Helical" evidence="17">
    <location>
        <begin position="109"/>
        <end position="127"/>
    </location>
</feature>
<dbReference type="CTD" id="4538"/>
<dbReference type="InterPro" id="IPR001750">
    <property type="entry name" value="ND/Mrp_TM"/>
</dbReference>
<dbReference type="GO" id="GO:0008137">
    <property type="term" value="F:NADH dehydrogenase (ubiquinone) activity"/>
    <property type="evidence" value="ECO:0007669"/>
    <property type="project" value="UniProtKB-UniRule"/>
</dbReference>
<feature type="transmembrane region" description="Helical" evidence="17">
    <location>
        <begin position="208"/>
        <end position="229"/>
    </location>
</feature>
<feature type="domain" description="NADH:quinone oxidoreductase/Mrp antiporter transmembrane" evidence="18">
    <location>
        <begin position="104"/>
        <end position="381"/>
    </location>
</feature>
<feature type="transmembrane region" description="Helical" evidence="17">
    <location>
        <begin position="298"/>
        <end position="319"/>
    </location>
</feature>
<dbReference type="PRINTS" id="PR01437">
    <property type="entry name" value="NUOXDRDTASE4"/>
</dbReference>
<evidence type="ECO:0000256" key="16">
    <source>
        <dbReference type="ARBA" id="ARBA00049551"/>
    </source>
</evidence>
<evidence type="ECO:0000256" key="8">
    <source>
        <dbReference type="ARBA" id="ARBA00022692"/>
    </source>
</evidence>
<feature type="transmembrane region" description="Helical" evidence="17">
    <location>
        <begin position="179"/>
        <end position="201"/>
    </location>
</feature>
<evidence type="ECO:0000256" key="1">
    <source>
        <dbReference type="ARBA" id="ARBA00003257"/>
    </source>
</evidence>
<evidence type="ECO:0000256" key="9">
    <source>
        <dbReference type="ARBA" id="ARBA00022967"/>
    </source>
</evidence>
<dbReference type="EMBL" id="AB113317">
    <property type="protein sequence ID" value="BAD24960.1"/>
    <property type="molecule type" value="Genomic_DNA"/>
</dbReference>
<dbReference type="GO" id="GO:0042773">
    <property type="term" value="P:ATP synthesis coupled electron transport"/>
    <property type="evidence" value="ECO:0007669"/>
    <property type="project" value="InterPro"/>
</dbReference>
<keyword evidence="8 17" id="KW-0812">Transmembrane</keyword>
<feature type="transmembrane region" description="Helical" evidence="17">
    <location>
        <begin position="340"/>
        <end position="361"/>
    </location>
</feature>
<keyword evidence="14 17" id="KW-0496">Mitochondrion</keyword>
<gene>
    <name evidence="19" type="primary">ND4</name>
</gene>
<feature type="transmembrane region" description="Helical" evidence="17">
    <location>
        <begin position="270"/>
        <end position="292"/>
    </location>
</feature>
<feature type="transmembrane region" description="Helical" evidence="17">
    <location>
        <begin position="241"/>
        <end position="263"/>
    </location>
</feature>
<keyword evidence="6 17" id="KW-0813">Transport</keyword>
<evidence type="ECO:0000256" key="2">
    <source>
        <dbReference type="ARBA" id="ARBA00004225"/>
    </source>
</evidence>
<keyword evidence="11 17" id="KW-1133">Transmembrane helix</keyword>
<reference evidence="19" key="1">
    <citation type="submission" date="2003-06" db="EMBL/GenBank/DDBJ databases">
        <title>organization of mitochondrial genome for amblyomma tick.</title>
        <authorList>
            <person name="Fukunaga M."/>
        </authorList>
    </citation>
    <scope>NUCLEOTIDE SEQUENCE</scope>
    <source>
        <strain evidence="19">SB1</strain>
    </source>
</reference>
<name>Q6I7M3_9ACAR</name>
<evidence type="ECO:0000256" key="12">
    <source>
        <dbReference type="ARBA" id="ARBA00023027"/>
    </source>
</evidence>
<feature type="transmembrane region" description="Helical" evidence="17">
    <location>
        <begin position="54"/>
        <end position="72"/>
    </location>
</feature>
<evidence type="ECO:0000256" key="4">
    <source>
        <dbReference type="ARBA" id="ARBA00012944"/>
    </source>
</evidence>
<comment type="catalytic activity">
    <reaction evidence="16 17">
        <text>a ubiquinone + NADH + 5 H(+)(in) = a ubiquinol + NAD(+) + 4 H(+)(out)</text>
        <dbReference type="Rhea" id="RHEA:29091"/>
        <dbReference type="Rhea" id="RHEA-COMP:9565"/>
        <dbReference type="Rhea" id="RHEA-COMP:9566"/>
        <dbReference type="ChEBI" id="CHEBI:15378"/>
        <dbReference type="ChEBI" id="CHEBI:16389"/>
        <dbReference type="ChEBI" id="CHEBI:17976"/>
        <dbReference type="ChEBI" id="CHEBI:57540"/>
        <dbReference type="ChEBI" id="CHEBI:57945"/>
        <dbReference type="EC" id="7.1.1.2"/>
    </reaction>
</comment>
<dbReference type="GeneID" id="2866197"/>
<dbReference type="Pfam" id="PF00361">
    <property type="entry name" value="Proton_antipo_M"/>
    <property type="match status" value="1"/>
</dbReference>
<dbReference type="PANTHER" id="PTHR43507">
    <property type="entry name" value="NADH-UBIQUINONE OXIDOREDUCTASE CHAIN 4"/>
    <property type="match status" value="1"/>
</dbReference>
<evidence type="ECO:0000256" key="14">
    <source>
        <dbReference type="ARBA" id="ARBA00023128"/>
    </source>
</evidence>
<evidence type="ECO:0000256" key="5">
    <source>
        <dbReference type="ARBA" id="ARBA00021006"/>
    </source>
</evidence>
<sequence>MLNLIFSSVLILCLIFYFNSFEIMIMLLFTSLVFFIKILMNPSYSTMEFMEMDLMSEIMILLSIWITFLMLLSSFANKIYMNKFFLFYVMAMLFLLEMCFTMVNLMMFYFFFESSLFPMIMIIFGWGNQPERIQAGYYMLMYTIFGSFPMFIMIINYFTKNFSLLYIYMMWLENLMLGMIFSFLMLGFLVKIPMFFFHLWLPKAHVEAPIAGSMILAGILLKLGIYGIFRFKNMILCNLMIFSEIIMVISVWGSVMISMYCLFQVDIKSLIAYSSVCHMGMVLGGSLTFSIFGSMGSLLLMTGHGLISSGMFCLANILYERTYTRSMLMLKGIMKVFPSLTLWWFLFSIANMSAPMTLNILGEFFLSLSMLKYSIFFFFPLMLIIFLSACYSMYLYGYLNHGNGWVMWSMKLISMREYNIMFLHLFLMIFWFLKFYLFCKWV</sequence>
<feature type="transmembrane region" description="Helical" evidence="17">
    <location>
        <begin position="139"/>
        <end position="159"/>
    </location>
</feature>
<feature type="transmembrane region" description="Helical" evidence="17">
    <location>
        <begin position="418"/>
        <end position="438"/>
    </location>
</feature>
<proteinExistence type="inferred from homology"/>
<feature type="transmembrane region" description="Helical" evidence="17">
    <location>
        <begin position="84"/>
        <end position="103"/>
    </location>
</feature>
<keyword evidence="7 17" id="KW-0679">Respiratory chain</keyword>
<dbReference type="InterPro" id="IPR003918">
    <property type="entry name" value="NADH_UbQ_OxRdtase"/>
</dbReference>
<keyword evidence="13 17" id="KW-0830">Ubiquinone</keyword>
<feature type="transmembrane region" description="Helical" evidence="17">
    <location>
        <begin position="9"/>
        <end position="34"/>
    </location>
</feature>
<protein>
    <recommendedName>
        <fullName evidence="5 17">NADH-ubiquinone oxidoreductase chain 4</fullName>
        <ecNumber evidence="4 17">7.1.1.2</ecNumber>
    </recommendedName>
</protein>
<evidence type="ECO:0000256" key="3">
    <source>
        <dbReference type="ARBA" id="ARBA00009025"/>
    </source>
</evidence>
<dbReference type="PANTHER" id="PTHR43507:SF20">
    <property type="entry name" value="NADH-UBIQUINONE OXIDOREDUCTASE CHAIN 4"/>
    <property type="match status" value="1"/>
</dbReference>
<evidence type="ECO:0000313" key="19">
    <source>
        <dbReference type="EMBL" id="BAD24960.1"/>
    </source>
</evidence>
<comment type="similarity">
    <text evidence="3 17">Belongs to the complex I subunit 4 family.</text>
</comment>
<evidence type="ECO:0000256" key="15">
    <source>
        <dbReference type="ARBA" id="ARBA00023136"/>
    </source>
</evidence>
<keyword evidence="15 17" id="KW-0472">Membrane</keyword>
<geneLocation type="mitochondrion" evidence="19"/>
<comment type="function">
    <text evidence="1">Core subunit of the mitochondrial membrane respiratory chain NADH dehydrogenase (Complex I) that is believed to belong to the minimal assembly required for catalysis. Complex I functions in the transfer of electrons from NADH to the respiratory chain. The immediate electron acceptor for the enzyme is believed to be ubiquinone.</text>
</comment>
<evidence type="ECO:0000256" key="11">
    <source>
        <dbReference type="ARBA" id="ARBA00022989"/>
    </source>
</evidence>
<keyword evidence="12 17" id="KW-0520">NAD</keyword>
<keyword evidence="9" id="KW-1278">Translocase</keyword>
<evidence type="ECO:0000256" key="10">
    <source>
        <dbReference type="ARBA" id="ARBA00022982"/>
    </source>
</evidence>
<evidence type="ECO:0000256" key="17">
    <source>
        <dbReference type="RuleBase" id="RU003297"/>
    </source>
</evidence>
<dbReference type="EC" id="7.1.1.2" evidence="4 17"/>
<dbReference type="GO" id="GO:0048039">
    <property type="term" value="F:ubiquinone binding"/>
    <property type="evidence" value="ECO:0007669"/>
    <property type="project" value="TreeGrafter"/>
</dbReference>
<feature type="transmembrane region" description="Helical" evidence="17">
    <location>
        <begin position="373"/>
        <end position="397"/>
    </location>
</feature>
<dbReference type="GO" id="GO:0003954">
    <property type="term" value="F:NADH dehydrogenase activity"/>
    <property type="evidence" value="ECO:0007669"/>
    <property type="project" value="TreeGrafter"/>
</dbReference>
<evidence type="ECO:0000256" key="6">
    <source>
        <dbReference type="ARBA" id="ARBA00022448"/>
    </source>
</evidence>
<evidence type="ECO:0000256" key="13">
    <source>
        <dbReference type="ARBA" id="ARBA00023075"/>
    </source>
</evidence>
<accession>Q6I7M3</accession>
<evidence type="ECO:0000259" key="18">
    <source>
        <dbReference type="Pfam" id="PF00361"/>
    </source>
</evidence>
<dbReference type="GO" id="GO:0031966">
    <property type="term" value="C:mitochondrial membrane"/>
    <property type="evidence" value="ECO:0007669"/>
    <property type="project" value="UniProtKB-SubCell"/>
</dbReference>